<protein>
    <recommendedName>
        <fullName evidence="2">Glyoxylate reductase/hydroxypyruvate reductase</fullName>
    </recommendedName>
</protein>
<comment type="similarity">
    <text evidence="3">Belongs to the D-isomer specific 2-hydroxyacid dehydrogenase family.</text>
</comment>
<dbReference type="AlphaFoldDB" id="A0A7M7NF09"/>
<name>A0A7M7NF09_STRPU</name>
<dbReference type="GO" id="GO:0005829">
    <property type="term" value="C:cytosol"/>
    <property type="evidence" value="ECO:0000318"/>
    <property type="project" value="GO_Central"/>
</dbReference>
<dbReference type="KEGG" id="spu:115921758"/>
<dbReference type="CDD" id="cd05301">
    <property type="entry name" value="GDH"/>
    <property type="match status" value="1"/>
</dbReference>
<dbReference type="PANTHER" id="PTHR10996:SF277">
    <property type="entry name" value="GLYOXYLATE REDUCTASE_HYDROXYPYRUVATE REDUCTASE"/>
    <property type="match status" value="1"/>
</dbReference>
<evidence type="ECO:0000259" key="4">
    <source>
        <dbReference type="Pfam" id="PF00389"/>
    </source>
</evidence>
<evidence type="ECO:0000256" key="3">
    <source>
        <dbReference type="RuleBase" id="RU003719"/>
    </source>
</evidence>
<dbReference type="InterPro" id="IPR006139">
    <property type="entry name" value="D-isomer_2_OHA_DH_cat_dom"/>
</dbReference>
<dbReference type="FunFam" id="3.40.50.720:FF:000026">
    <property type="entry name" value="Glyoxylate/hydroxypyruvate reductase B"/>
    <property type="match status" value="1"/>
</dbReference>
<dbReference type="Pfam" id="PF02826">
    <property type="entry name" value="2-Hacid_dh_C"/>
    <property type="match status" value="1"/>
</dbReference>
<dbReference type="OrthoDB" id="298012at2759"/>
<sequence length="367" mass="39554">MQRTAAIGLRLSARVCYRGFSVRKATGICSSIFTSSKVTAVNMNSGGKPRVYVTRRIPKEGLDLLSKECEVSIWDSDDAVPQDVLLKNIPGISGLYCLLSDRIDGAVMDAAGPSLKAISTLSVGYDHINLDECRKRGIRIGYTPGILTDATAELTVGLLLTTSRRLAEGVTNVKNGGWGTWKPMWLTGPGLLNSTVGLVGLGRIGMAIAQRLKPFGVKRFLYSGNNKKPEADSLPAEFVPFETLVKESGFVVVSCSLNAQTKGLFNKKVFEMMSSNAIFVNISRGAVVNQDDLHEALTTGQIRAAGLDVTTPEPLPTDHPLLKLDNCVVFPHIGSASEETRIAMSILTTRNLLAGLMGEEMPEEVQL</sequence>
<reference evidence="7" key="1">
    <citation type="submission" date="2015-02" db="EMBL/GenBank/DDBJ databases">
        <title>Genome sequencing for Strongylocentrotus purpuratus.</title>
        <authorList>
            <person name="Murali S."/>
            <person name="Liu Y."/>
            <person name="Vee V."/>
            <person name="English A."/>
            <person name="Wang M."/>
            <person name="Skinner E."/>
            <person name="Han Y."/>
            <person name="Muzny D.M."/>
            <person name="Worley K.C."/>
            <person name="Gibbs R.A."/>
        </authorList>
    </citation>
    <scope>NUCLEOTIDE SEQUENCE</scope>
</reference>
<keyword evidence="7" id="KW-1185">Reference proteome</keyword>
<dbReference type="GO" id="GO:0051287">
    <property type="term" value="F:NAD binding"/>
    <property type="evidence" value="ECO:0007669"/>
    <property type="project" value="InterPro"/>
</dbReference>
<dbReference type="Gene3D" id="3.40.50.720">
    <property type="entry name" value="NAD(P)-binding Rossmann-like Domain"/>
    <property type="match status" value="2"/>
</dbReference>
<dbReference type="Proteomes" id="UP000007110">
    <property type="component" value="Unassembled WGS sequence"/>
</dbReference>
<dbReference type="PANTHER" id="PTHR10996">
    <property type="entry name" value="2-HYDROXYACID DEHYDROGENASE-RELATED"/>
    <property type="match status" value="1"/>
</dbReference>
<dbReference type="GO" id="GO:0008465">
    <property type="term" value="F:hydroxypyruvate reductase (NADH) activity"/>
    <property type="evidence" value="ECO:0000318"/>
    <property type="project" value="GO_Central"/>
</dbReference>
<evidence type="ECO:0000313" key="7">
    <source>
        <dbReference type="Proteomes" id="UP000007110"/>
    </source>
</evidence>
<dbReference type="SUPFAM" id="SSF52283">
    <property type="entry name" value="Formate/glycerate dehydrogenase catalytic domain-like"/>
    <property type="match status" value="1"/>
</dbReference>
<dbReference type="InterPro" id="IPR036291">
    <property type="entry name" value="NAD(P)-bd_dom_sf"/>
</dbReference>
<feature type="domain" description="D-isomer specific 2-hydroxyacid dehydrogenase NAD-binding" evidence="5">
    <location>
        <begin position="156"/>
        <end position="334"/>
    </location>
</feature>
<dbReference type="GeneID" id="115921758"/>
<keyword evidence="1 3" id="KW-0560">Oxidoreductase</keyword>
<evidence type="ECO:0000259" key="5">
    <source>
        <dbReference type="Pfam" id="PF02826"/>
    </source>
</evidence>
<organism evidence="6 7">
    <name type="scientific">Strongylocentrotus purpuratus</name>
    <name type="common">Purple sea urchin</name>
    <dbReference type="NCBI Taxonomy" id="7668"/>
    <lineage>
        <taxon>Eukaryota</taxon>
        <taxon>Metazoa</taxon>
        <taxon>Echinodermata</taxon>
        <taxon>Eleutherozoa</taxon>
        <taxon>Echinozoa</taxon>
        <taxon>Echinoidea</taxon>
        <taxon>Euechinoidea</taxon>
        <taxon>Echinacea</taxon>
        <taxon>Camarodonta</taxon>
        <taxon>Echinidea</taxon>
        <taxon>Strongylocentrotidae</taxon>
        <taxon>Strongylocentrotus</taxon>
    </lineage>
</organism>
<evidence type="ECO:0000256" key="1">
    <source>
        <dbReference type="ARBA" id="ARBA00023002"/>
    </source>
</evidence>
<evidence type="ECO:0000313" key="6">
    <source>
        <dbReference type="EnsemblMetazoa" id="XP_030835707"/>
    </source>
</evidence>
<evidence type="ECO:0000256" key="2">
    <source>
        <dbReference type="ARBA" id="ARBA00073306"/>
    </source>
</evidence>
<proteinExistence type="inferred from homology"/>
<feature type="domain" description="D-isomer specific 2-hydroxyacid dehydrogenase catalytic" evidence="4">
    <location>
        <begin position="51"/>
        <end position="365"/>
    </location>
</feature>
<dbReference type="InterPro" id="IPR050223">
    <property type="entry name" value="D-isomer_2-hydroxyacid_DH"/>
</dbReference>
<dbReference type="Pfam" id="PF00389">
    <property type="entry name" value="2-Hacid_dh"/>
    <property type="match status" value="1"/>
</dbReference>
<reference evidence="6" key="2">
    <citation type="submission" date="2021-01" db="UniProtKB">
        <authorList>
            <consortium name="EnsemblMetazoa"/>
        </authorList>
    </citation>
    <scope>IDENTIFICATION</scope>
</reference>
<dbReference type="InParanoid" id="A0A7M7NF09"/>
<dbReference type="SUPFAM" id="SSF51735">
    <property type="entry name" value="NAD(P)-binding Rossmann-fold domains"/>
    <property type="match status" value="1"/>
</dbReference>
<accession>A0A7M7NF09</accession>
<dbReference type="OMA" id="PNVIMAP"/>
<dbReference type="InterPro" id="IPR006140">
    <property type="entry name" value="D-isomer_DH_NAD-bd"/>
</dbReference>
<dbReference type="GO" id="GO:0030267">
    <property type="term" value="F:glyoxylate reductase (NADPH) activity"/>
    <property type="evidence" value="ECO:0000318"/>
    <property type="project" value="GO_Central"/>
</dbReference>
<dbReference type="RefSeq" id="XP_030835707.1">
    <property type="nucleotide sequence ID" value="XM_030979847.1"/>
</dbReference>
<dbReference type="EnsemblMetazoa" id="XM_030979847">
    <property type="protein sequence ID" value="XP_030835707"/>
    <property type="gene ID" value="LOC115921758"/>
</dbReference>